<keyword evidence="1" id="KW-0004">4Fe-4S</keyword>
<evidence type="ECO:0000256" key="2">
    <source>
        <dbReference type="ARBA" id="ARBA00022723"/>
    </source>
</evidence>
<dbReference type="SUPFAM" id="SSF52141">
    <property type="entry name" value="Uracil-DNA glycosylase-like"/>
    <property type="match status" value="1"/>
</dbReference>
<keyword evidence="6" id="KW-0411">Iron-sulfur</keyword>
<dbReference type="GO" id="GO:0051539">
    <property type="term" value="F:4 iron, 4 sulfur cluster binding"/>
    <property type="evidence" value="ECO:0007669"/>
    <property type="project" value="UniProtKB-KW"/>
</dbReference>
<keyword evidence="4" id="KW-0378">Hydrolase</keyword>
<dbReference type="PANTHER" id="PTHR33693">
    <property type="entry name" value="TYPE-5 URACIL-DNA GLYCOSYLASE"/>
    <property type="match status" value="1"/>
</dbReference>
<comment type="caution">
    <text evidence="9">The sequence shown here is derived from an EMBL/GenBank/DDBJ whole genome shotgun (WGS) entry which is preliminary data.</text>
</comment>
<dbReference type="EMBL" id="AUZX01001210">
    <property type="protein sequence ID" value="EQD79693.1"/>
    <property type="molecule type" value="Genomic_DNA"/>
</dbReference>
<gene>
    <name evidence="9" type="ORF">B1A_01594</name>
</gene>
<reference evidence="9" key="1">
    <citation type="submission" date="2013-08" db="EMBL/GenBank/DDBJ databases">
        <authorList>
            <person name="Mendez C."/>
            <person name="Richter M."/>
            <person name="Ferrer M."/>
            <person name="Sanchez J."/>
        </authorList>
    </citation>
    <scope>NUCLEOTIDE SEQUENCE</scope>
</reference>
<dbReference type="InterPro" id="IPR005122">
    <property type="entry name" value="Uracil-DNA_glycosylase-like"/>
</dbReference>
<dbReference type="GO" id="GO:0006281">
    <property type="term" value="P:DNA repair"/>
    <property type="evidence" value="ECO:0007669"/>
    <property type="project" value="UniProtKB-KW"/>
</dbReference>
<evidence type="ECO:0000259" key="8">
    <source>
        <dbReference type="Pfam" id="PF03167"/>
    </source>
</evidence>
<dbReference type="InterPro" id="IPR051536">
    <property type="entry name" value="UDG_Type-4/5"/>
</dbReference>
<dbReference type="Pfam" id="PF03167">
    <property type="entry name" value="UDG"/>
    <property type="match status" value="1"/>
</dbReference>
<feature type="domain" description="Uracil-DNA glycosylase-like" evidence="8">
    <location>
        <begin position="10"/>
        <end position="136"/>
    </location>
</feature>
<accession>T1CDV4</accession>
<dbReference type="GO" id="GO:0097506">
    <property type="term" value="F:deaminated base DNA N-glycosylase activity"/>
    <property type="evidence" value="ECO:0007669"/>
    <property type="project" value="UniProtKB-ARBA"/>
</dbReference>
<evidence type="ECO:0000256" key="7">
    <source>
        <dbReference type="ARBA" id="ARBA00023204"/>
    </source>
</evidence>
<evidence type="ECO:0000313" key="9">
    <source>
        <dbReference type="EMBL" id="EQD79693.1"/>
    </source>
</evidence>
<dbReference type="InterPro" id="IPR036895">
    <property type="entry name" value="Uracil-DNA_glycosylase-like_sf"/>
</dbReference>
<keyword evidence="5" id="KW-0408">Iron</keyword>
<feature type="non-terminal residue" evidence="9">
    <location>
        <position position="1"/>
    </location>
</feature>
<evidence type="ECO:0000256" key="3">
    <source>
        <dbReference type="ARBA" id="ARBA00022763"/>
    </source>
</evidence>
<evidence type="ECO:0000256" key="5">
    <source>
        <dbReference type="ARBA" id="ARBA00023004"/>
    </source>
</evidence>
<keyword evidence="3" id="KW-0227">DNA damage</keyword>
<reference evidence="9" key="2">
    <citation type="journal article" date="2014" name="ISME J.">
        <title>Microbial stratification in low pH oxic and suboxic macroscopic growths along an acid mine drainage.</title>
        <authorList>
            <person name="Mendez-Garcia C."/>
            <person name="Mesa V."/>
            <person name="Sprenger R.R."/>
            <person name="Richter M."/>
            <person name="Diez M.S."/>
            <person name="Solano J."/>
            <person name="Bargiela R."/>
            <person name="Golyshina O.V."/>
            <person name="Manteca A."/>
            <person name="Ramos J.L."/>
            <person name="Gallego J.R."/>
            <person name="Llorente I."/>
            <person name="Martins Dos Santos V.A."/>
            <person name="Jensen O.N."/>
            <person name="Pelaez A.I."/>
            <person name="Sanchez J."/>
            <person name="Ferrer M."/>
        </authorList>
    </citation>
    <scope>NUCLEOTIDE SEQUENCE</scope>
</reference>
<protein>
    <submittedName>
        <fullName evidence="9">Uracil-DNA glycosylase superfamily</fullName>
    </submittedName>
</protein>
<dbReference type="AlphaFoldDB" id="T1CDV4"/>
<name>T1CDV4_9ZZZZ</name>
<evidence type="ECO:0000256" key="6">
    <source>
        <dbReference type="ARBA" id="ARBA00023014"/>
    </source>
</evidence>
<evidence type="ECO:0000256" key="4">
    <source>
        <dbReference type="ARBA" id="ARBA00022801"/>
    </source>
</evidence>
<dbReference type="GO" id="GO:0046872">
    <property type="term" value="F:metal ion binding"/>
    <property type="evidence" value="ECO:0007669"/>
    <property type="project" value="UniProtKB-KW"/>
</dbReference>
<proteinExistence type="predicted"/>
<keyword evidence="7" id="KW-0234">DNA repair</keyword>
<evidence type="ECO:0000256" key="1">
    <source>
        <dbReference type="ARBA" id="ARBA00022485"/>
    </source>
</evidence>
<sequence>EAGAGAEPQAREAIYLTSMTKCFPGPAGSGAGDRRPSTAEMQLCRSHLDGQLDLLRPRLLVAVGQLAIARFVGVRPMDQLVGRVFDGEGRELELHDGAVPPHGGPPWVLPLPHPSGASRWLNQPGNQRLLARALARLALLLVVLRADP</sequence>
<organism evidence="9">
    <name type="scientific">mine drainage metagenome</name>
    <dbReference type="NCBI Taxonomy" id="410659"/>
    <lineage>
        <taxon>unclassified sequences</taxon>
        <taxon>metagenomes</taxon>
        <taxon>ecological metagenomes</taxon>
    </lineage>
</organism>
<keyword evidence="2" id="KW-0479">Metal-binding</keyword>
<dbReference type="Gene3D" id="3.40.470.10">
    <property type="entry name" value="Uracil-DNA glycosylase-like domain"/>
    <property type="match status" value="1"/>
</dbReference>